<dbReference type="Pfam" id="PF07751">
    <property type="entry name" value="Abi_2"/>
    <property type="match status" value="1"/>
</dbReference>
<dbReference type="AlphaFoldDB" id="A0A4R5P5M7"/>
<reference evidence="1 2" key="1">
    <citation type="journal article" date="2019" name="Sci. Rep.">
        <title>Extended insight into the Mycobacterium chelonae-abscessus complex through whole genome sequencing of Mycobacterium salmoniphilum outbreak and Mycobacterium salmoniphilum-like strains.</title>
        <authorList>
            <person name="Behra P.R.K."/>
            <person name="Das S."/>
            <person name="Pettersson B.M.F."/>
            <person name="Shirreff L."/>
            <person name="DuCote T."/>
            <person name="Jacobsson K.G."/>
            <person name="Ennis D.G."/>
            <person name="Kirsebom L.A."/>
        </authorList>
    </citation>
    <scope>NUCLEOTIDE SEQUENCE [LARGE SCALE GENOMIC DNA]</scope>
    <source>
        <strain evidence="1 2">DSM 45524</strain>
    </source>
</reference>
<dbReference type="RefSeq" id="WP_078335897.1">
    <property type="nucleotide sequence ID" value="NZ_MAFQ01000014.1"/>
</dbReference>
<dbReference type="Proteomes" id="UP000295627">
    <property type="component" value="Unassembled WGS sequence"/>
</dbReference>
<proteinExistence type="predicted"/>
<organism evidence="1 2">
    <name type="scientific">Mycobacteroides franklinii</name>
    <dbReference type="NCBI Taxonomy" id="948102"/>
    <lineage>
        <taxon>Bacteria</taxon>
        <taxon>Bacillati</taxon>
        <taxon>Actinomycetota</taxon>
        <taxon>Actinomycetes</taxon>
        <taxon>Mycobacteriales</taxon>
        <taxon>Mycobacteriaceae</taxon>
        <taxon>Mycobacteroides</taxon>
    </lineage>
</organism>
<name>A0A4R5P5M7_9MYCO</name>
<sequence>MSMPTAPRPPKPFLPIADQIARLQGRGMAIEDLADARHRLESVGYYRLSGYWFPFRQRDGADPSQVLDQFVAATTFAEVAALYEFDCRLRAHLQVALERVEVAMRSQIGHRLGALDPLAHQDPQWFRPSFRHSAWLSTANRRITRATGRDQFVDHHIANYGGQLPIWVLTDILDFADISILFEGMRSADQQALTAWFQITPPPPRPGQSKSSHTRELRRLRQSPALANWLLQLSMVRNICAHHGRIWNRQLPPVGTTRLRGMPEFTGLPEQSERLFGAICILGFLLKTAAPASTWRAQTKELLADGLAALPSRSHLEVGLPPGWEALPIWAA</sequence>
<gene>
    <name evidence="1" type="ORF">EJ571_24815</name>
</gene>
<dbReference type="EMBL" id="RXLR01000024">
    <property type="protein sequence ID" value="TDH17955.1"/>
    <property type="molecule type" value="Genomic_DNA"/>
</dbReference>
<evidence type="ECO:0000313" key="1">
    <source>
        <dbReference type="EMBL" id="TDH17955.1"/>
    </source>
</evidence>
<dbReference type="InterPro" id="IPR011664">
    <property type="entry name" value="Abi_system_AbiD/AbiF-like"/>
</dbReference>
<evidence type="ECO:0000313" key="2">
    <source>
        <dbReference type="Proteomes" id="UP000295627"/>
    </source>
</evidence>
<protein>
    <submittedName>
        <fullName evidence="1">Abi family protein</fullName>
    </submittedName>
</protein>
<accession>A0A4R5P5M7</accession>
<comment type="caution">
    <text evidence="1">The sequence shown here is derived from an EMBL/GenBank/DDBJ whole genome shotgun (WGS) entry which is preliminary data.</text>
</comment>